<name>A0A6J7N851_9ZZZZ</name>
<gene>
    <name evidence="1" type="ORF">UFOPK3897_01641</name>
</gene>
<protein>
    <submittedName>
        <fullName evidence="1">Unannotated protein</fullName>
    </submittedName>
</protein>
<proteinExistence type="predicted"/>
<organism evidence="1">
    <name type="scientific">freshwater metagenome</name>
    <dbReference type="NCBI Taxonomy" id="449393"/>
    <lineage>
        <taxon>unclassified sequences</taxon>
        <taxon>metagenomes</taxon>
        <taxon>ecological metagenomes</taxon>
    </lineage>
</organism>
<dbReference type="EMBL" id="CAFBOF010000067">
    <property type="protein sequence ID" value="CAB4989357.1"/>
    <property type="molecule type" value="Genomic_DNA"/>
</dbReference>
<sequence>MLEMRDVCEKCSAHLTESGEAVICSFECTFCVSCGQQMDNRCPNCGGELVIRPRRVAT</sequence>
<dbReference type="InterPro" id="IPR010696">
    <property type="entry name" value="DUF1272"/>
</dbReference>
<reference evidence="1" key="1">
    <citation type="submission" date="2020-05" db="EMBL/GenBank/DDBJ databases">
        <authorList>
            <person name="Chiriac C."/>
            <person name="Salcher M."/>
            <person name="Ghai R."/>
            <person name="Kavagutti S V."/>
        </authorList>
    </citation>
    <scope>NUCLEOTIDE SEQUENCE</scope>
</reference>
<dbReference type="Pfam" id="PF06906">
    <property type="entry name" value="DUF1272"/>
    <property type="match status" value="1"/>
</dbReference>
<evidence type="ECO:0000313" key="1">
    <source>
        <dbReference type="EMBL" id="CAB4989357.1"/>
    </source>
</evidence>
<accession>A0A6J7N851</accession>
<dbReference type="AlphaFoldDB" id="A0A6J7N851"/>